<accession>A0A344UDD0</accession>
<sequence length="404" mass="45743">MPELYQPVEAIQAPSAFAHPFDTSLVDSDQRDVDHWQASAICCQSLDSGGQPLPLKLDYVTLISDSLDSDSVQEQLRLQRMYLKPRKAKFGYQRGVSVHLQEFCLDDSVFEVFWGGDSQRGTMMFDRSGPLSSVAAGILCRVFGADQFRLSRADVALDLQYPNCYREVKAFLDQQFADWHVGSRGGQQPAYREISDCGTGKGCTTYMGTGDVHMLRAYEKGKQLKRLDALDWVRVEVQLRPGKRPAQHLAWEAVAAGLFFRIWQMTPYVRFSDFFLRQHASRIMTEQPARDTTLEVKAKHLVTQYYGVMQQLVGLHAHGDWSELGNIIQRVKRALDAGSGSTWHVEQALLDQSAGQALVEITTPDGSHNLYYVKSCMERIFKQTAKMLVTRFMSLLRNTRQNLA</sequence>
<organism evidence="1 2">
    <name type="scientific">Chromobacterium phragmitis</name>
    <dbReference type="NCBI Taxonomy" id="2202141"/>
    <lineage>
        <taxon>Bacteria</taxon>
        <taxon>Pseudomonadati</taxon>
        <taxon>Pseudomonadota</taxon>
        <taxon>Betaproteobacteria</taxon>
        <taxon>Neisseriales</taxon>
        <taxon>Chromobacteriaceae</taxon>
        <taxon>Chromobacterium</taxon>
    </lineage>
</organism>
<reference evidence="1 2" key="1">
    <citation type="submission" date="2018-05" db="EMBL/GenBank/DDBJ databases">
        <title>Genome sequencing, assembly and analysis of the novel insecticidal bacterium, Chromobacterium phragmitis.</title>
        <authorList>
            <person name="Sparks M.E."/>
            <person name="Blackburn M.B."/>
            <person name="Gundersen-Rindal D.E."/>
        </authorList>
    </citation>
    <scope>NUCLEOTIDE SEQUENCE [LARGE SCALE GENOMIC DNA]</scope>
    <source>
        <strain evidence="1">IIBBL 274-1</strain>
    </source>
</reference>
<evidence type="ECO:0000313" key="1">
    <source>
        <dbReference type="EMBL" id="AXE33278.1"/>
    </source>
</evidence>
<name>A0A344UDD0_9NEIS</name>
<dbReference type="AlphaFoldDB" id="A0A344UDD0"/>
<dbReference type="RefSeq" id="WP_114072440.1">
    <property type="nucleotide sequence ID" value="NZ_CP029554.1"/>
</dbReference>
<evidence type="ECO:0000313" key="2">
    <source>
        <dbReference type="Proteomes" id="UP000252038"/>
    </source>
</evidence>
<protein>
    <recommendedName>
        <fullName evidence="3">Replication initiation factor domain-containing protein</fullName>
    </recommendedName>
</protein>
<dbReference type="KEGG" id="chrb:DK843_02475"/>
<gene>
    <name evidence="1" type="ORF">DK843_02475</name>
</gene>
<proteinExistence type="predicted"/>
<dbReference type="Proteomes" id="UP000252038">
    <property type="component" value="Chromosome"/>
</dbReference>
<dbReference type="EMBL" id="CP029554">
    <property type="protein sequence ID" value="AXE33278.1"/>
    <property type="molecule type" value="Genomic_DNA"/>
</dbReference>
<evidence type="ECO:0008006" key="3">
    <source>
        <dbReference type="Google" id="ProtNLM"/>
    </source>
</evidence>